<gene>
    <name evidence="2" type="ORF">BaRGS_00034954</name>
</gene>
<dbReference type="AlphaFoldDB" id="A0ABD0JFU7"/>
<organism evidence="2 3">
    <name type="scientific">Batillaria attramentaria</name>
    <dbReference type="NCBI Taxonomy" id="370345"/>
    <lineage>
        <taxon>Eukaryota</taxon>
        <taxon>Metazoa</taxon>
        <taxon>Spiralia</taxon>
        <taxon>Lophotrochozoa</taxon>
        <taxon>Mollusca</taxon>
        <taxon>Gastropoda</taxon>
        <taxon>Caenogastropoda</taxon>
        <taxon>Sorbeoconcha</taxon>
        <taxon>Cerithioidea</taxon>
        <taxon>Batillariidae</taxon>
        <taxon>Batillaria</taxon>
    </lineage>
</organism>
<dbReference type="EMBL" id="JACVVK020000457">
    <property type="protein sequence ID" value="KAK7473786.1"/>
    <property type="molecule type" value="Genomic_DNA"/>
</dbReference>
<keyword evidence="1" id="KW-1133">Transmembrane helix</keyword>
<evidence type="ECO:0000313" key="3">
    <source>
        <dbReference type="Proteomes" id="UP001519460"/>
    </source>
</evidence>
<feature type="transmembrane region" description="Helical" evidence="1">
    <location>
        <begin position="75"/>
        <end position="95"/>
    </location>
</feature>
<evidence type="ECO:0000313" key="2">
    <source>
        <dbReference type="EMBL" id="KAK7473786.1"/>
    </source>
</evidence>
<keyword evidence="1" id="KW-0472">Membrane</keyword>
<proteinExistence type="predicted"/>
<dbReference type="Proteomes" id="UP001519460">
    <property type="component" value="Unassembled WGS sequence"/>
</dbReference>
<comment type="caution">
    <text evidence="2">The sequence shown here is derived from an EMBL/GenBank/DDBJ whole genome shotgun (WGS) entry which is preliminary data.</text>
</comment>
<name>A0ABD0JFU7_9CAEN</name>
<keyword evidence="3" id="KW-1185">Reference proteome</keyword>
<evidence type="ECO:0000256" key="1">
    <source>
        <dbReference type="SAM" id="Phobius"/>
    </source>
</evidence>
<protein>
    <submittedName>
        <fullName evidence="2">Uncharacterized protein</fullName>
    </submittedName>
</protein>
<sequence>MTGLLNRVVITLGSDDLYLGFARRALNLALSDTGNRRFADNDDDTRDYFPLSSVLFPLRTPFWTKRMGKNCNGRFYVAITSFVSIGTILCFFFLICSGEDFEKMALLNHIAFIEDDQDGFGNG</sequence>
<reference evidence="2 3" key="1">
    <citation type="journal article" date="2023" name="Sci. Data">
        <title>Genome assembly of the Korean intertidal mud-creeper Batillaria attramentaria.</title>
        <authorList>
            <person name="Patra A.K."/>
            <person name="Ho P.T."/>
            <person name="Jun S."/>
            <person name="Lee S.J."/>
            <person name="Kim Y."/>
            <person name="Won Y.J."/>
        </authorList>
    </citation>
    <scope>NUCLEOTIDE SEQUENCE [LARGE SCALE GENOMIC DNA]</scope>
    <source>
        <strain evidence="2">Wonlab-2016</strain>
    </source>
</reference>
<keyword evidence="1" id="KW-0812">Transmembrane</keyword>
<accession>A0ABD0JFU7</accession>